<dbReference type="InterPro" id="IPR013752">
    <property type="entry name" value="KPA_reductase"/>
</dbReference>
<keyword evidence="5 9" id="KW-0521">NADP</keyword>
<evidence type="ECO:0000256" key="9">
    <source>
        <dbReference type="RuleBase" id="RU362068"/>
    </source>
</evidence>
<dbReference type="Gene3D" id="3.40.50.720">
    <property type="entry name" value="NAD(P)-binding Rossmann-like Domain"/>
    <property type="match status" value="1"/>
</dbReference>
<dbReference type="GO" id="GO:0015940">
    <property type="term" value="P:pantothenate biosynthetic process"/>
    <property type="evidence" value="ECO:0007669"/>
    <property type="project" value="UniProtKB-UniPathway"/>
</dbReference>
<dbReference type="RefSeq" id="WP_044350741.1">
    <property type="nucleotide sequence ID" value="NZ_AZAC01000033.1"/>
</dbReference>
<protein>
    <recommendedName>
        <fullName evidence="4 9">2-dehydropantoate 2-reductase</fullName>
        <ecNumber evidence="3 9">1.1.1.169</ecNumber>
    </recommendedName>
    <alternativeName>
        <fullName evidence="7 9">Ketopantoate reductase</fullName>
    </alternativeName>
</protein>
<dbReference type="FunCoup" id="A0A0D2J2D6">
    <property type="interactions" value="323"/>
</dbReference>
<dbReference type="PANTHER" id="PTHR43765:SF2">
    <property type="entry name" value="2-DEHYDROPANTOATE 2-REDUCTASE"/>
    <property type="match status" value="1"/>
</dbReference>
<dbReference type="UniPathway" id="UPA00028">
    <property type="reaction ID" value="UER00004"/>
</dbReference>
<feature type="domain" description="Ketopantoate reductase C-terminal" evidence="11">
    <location>
        <begin position="178"/>
        <end position="293"/>
    </location>
</feature>
<dbReference type="InterPro" id="IPR036291">
    <property type="entry name" value="NAD(P)-bd_dom_sf"/>
</dbReference>
<dbReference type="PANTHER" id="PTHR43765">
    <property type="entry name" value="2-DEHYDROPANTOATE 2-REDUCTASE-RELATED"/>
    <property type="match status" value="1"/>
</dbReference>
<dbReference type="NCBIfam" id="TIGR00745">
    <property type="entry name" value="apbA_panE"/>
    <property type="match status" value="1"/>
</dbReference>
<dbReference type="InterPro" id="IPR050838">
    <property type="entry name" value="Ketopantoate_reductase"/>
</dbReference>
<keyword evidence="9" id="KW-0566">Pantothenate biosynthesis</keyword>
<accession>A0A0D2J2D6</accession>
<evidence type="ECO:0000259" key="11">
    <source>
        <dbReference type="Pfam" id="PF08546"/>
    </source>
</evidence>
<dbReference type="InParanoid" id="A0A0D2J2D6"/>
<evidence type="ECO:0000256" key="7">
    <source>
        <dbReference type="ARBA" id="ARBA00032024"/>
    </source>
</evidence>
<evidence type="ECO:0000256" key="8">
    <source>
        <dbReference type="ARBA" id="ARBA00048793"/>
    </source>
</evidence>
<dbReference type="STRING" id="1429043.X474_19455"/>
<keyword evidence="6 9" id="KW-0560">Oxidoreductase</keyword>
<dbReference type="Pfam" id="PF02558">
    <property type="entry name" value="ApbA"/>
    <property type="match status" value="1"/>
</dbReference>
<evidence type="ECO:0000256" key="1">
    <source>
        <dbReference type="ARBA" id="ARBA00004994"/>
    </source>
</evidence>
<comment type="similarity">
    <text evidence="2 9">Belongs to the ketopantoate reductase family.</text>
</comment>
<dbReference type="Pfam" id="PF08546">
    <property type="entry name" value="ApbA_C"/>
    <property type="match status" value="1"/>
</dbReference>
<dbReference type="SUPFAM" id="SSF51735">
    <property type="entry name" value="NAD(P)-binding Rossmann-fold domains"/>
    <property type="match status" value="1"/>
</dbReference>
<evidence type="ECO:0000256" key="3">
    <source>
        <dbReference type="ARBA" id="ARBA00013014"/>
    </source>
</evidence>
<evidence type="ECO:0000259" key="10">
    <source>
        <dbReference type="Pfam" id="PF02558"/>
    </source>
</evidence>
<gene>
    <name evidence="12" type="ORF">X474_19455</name>
</gene>
<keyword evidence="13" id="KW-1185">Reference proteome</keyword>
<comment type="caution">
    <text evidence="12">The sequence shown here is derived from an EMBL/GenBank/DDBJ whole genome shotgun (WGS) entry which is preliminary data.</text>
</comment>
<evidence type="ECO:0000313" key="12">
    <source>
        <dbReference type="EMBL" id="KIX12379.1"/>
    </source>
</evidence>
<reference evidence="12 13" key="1">
    <citation type="submission" date="2013-11" db="EMBL/GenBank/DDBJ databases">
        <title>Metagenomic analysis of a methanogenic consortium involved in long chain n-alkane degradation.</title>
        <authorList>
            <person name="Davidova I.A."/>
            <person name="Callaghan A.V."/>
            <person name="Wawrik B."/>
            <person name="Pruitt S."/>
            <person name="Marks C."/>
            <person name="Duncan K.E."/>
            <person name="Suflita J.M."/>
        </authorList>
    </citation>
    <scope>NUCLEOTIDE SEQUENCE [LARGE SCALE GENOMIC DNA]</scope>
    <source>
        <strain evidence="12 13">SPR</strain>
    </source>
</reference>
<comment type="pathway">
    <text evidence="1 9">Cofactor biosynthesis; (R)-pantothenate biosynthesis; (R)-pantoate from 3-methyl-2-oxobutanoate: step 2/2.</text>
</comment>
<dbReference type="InterPro" id="IPR013328">
    <property type="entry name" value="6PGD_dom2"/>
</dbReference>
<dbReference type="EMBL" id="AZAC01000033">
    <property type="protein sequence ID" value="KIX12379.1"/>
    <property type="molecule type" value="Genomic_DNA"/>
</dbReference>
<organism evidence="12 13">
    <name type="scientific">Dethiosulfatarculus sandiegensis</name>
    <dbReference type="NCBI Taxonomy" id="1429043"/>
    <lineage>
        <taxon>Bacteria</taxon>
        <taxon>Pseudomonadati</taxon>
        <taxon>Thermodesulfobacteriota</taxon>
        <taxon>Desulfarculia</taxon>
        <taxon>Desulfarculales</taxon>
        <taxon>Desulfarculaceae</taxon>
        <taxon>Dethiosulfatarculus</taxon>
    </lineage>
</organism>
<dbReference type="OrthoDB" id="5333395at2"/>
<comment type="function">
    <text evidence="9">Catalyzes the NADPH-dependent reduction of ketopantoate into pantoic acid.</text>
</comment>
<sequence length="301" mass="32212">MTRIQRVFVVGAGALGSSLAGLLKKAAQTEPVLVGKSPHLKAISQKGLLFISEDGAEELIGLATAEPAEVPFLGAGDLVLLAGKMTDAPFVSAWLKEKAAADTTVVALQNGIMVAKAWEELLSRPVDRGLAFYGANSLEPGRVTCYEGALRFKHSERTEDLCELFAGLSLRCRVKDDFESFVWIKLAINCLANPLAGILGANNRGLSRDVLNPAKKAILDEVLAVAQSRGVLLDLTVEKINGYLSGENIPSLHTDLVRGRPTEIEYLNGAVARLGREKGIPCPANELISSLVRYQSGQSIH</sequence>
<comment type="catalytic activity">
    <reaction evidence="8 9">
        <text>(R)-pantoate + NADP(+) = 2-dehydropantoate + NADPH + H(+)</text>
        <dbReference type="Rhea" id="RHEA:16233"/>
        <dbReference type="ChEBI" id="CHEBI:11561"/>
        <dbReference type="ChEBI" id="CHEBI:15378"/>
        <dbReference type="ChEBI" id="CHEBI:15980"/>
        <dbReference type="ChEBI" id="CHEBI:57783"/>
        <dbReference type="ChEBI" id="CHEBI:58349"/>
        <dbReference type="EC" id="1.1.1.169"/>
    </reaction>
</comment>
<proteinExistence type="inferred from homology"/>
<dbReference type="AlphaFoldDB" id="A0A0D2J2D6"/>
<dbReference type="GO" id="GO:0050661">
    <property type="term" value="F:NADP binding"/>
    <property type="evidence" value="ECO:0007669"/>
    <property type="project" value="TreeGrafter"/>
</dbReference>
<dbReference type="EC" id="1.1.1.169" evidence="3 9"/>
<dbReference type="Proteomes" id="UP000032233">
    <property type="component" value="Unassembled WGS sequence"/>
</dbReference>
<dbReference type="InterPro" id="IPR008927">
    <property type="entry name" value="6-PGluconate_DH-like_C_sf"/>
</dbReference>
<dbReference type="Gene3D" id="1.10.1040.10">
    <property type="entry name" value="N-(1-d-carboxylethyl)-l-norvaline Dehydrogenase, domain 2"/>
    <property type="match status" value="1"/>
</dbReference>
<evidence type="ECO:0000256" key="2">
    <source>
        <dbReference type="ARBA" id="ARBA00007870"/>
    </source>
</evidence>
<feature type="domain" description="Ketopantoate reductase N-terminal" evidence="10">
    <location>
        <begin position="7"/>
        <end position="144"/>
    </location>
</feature>
<evidence type="ECO:0000313" key="13">
    <source>
        <dbReference type="Proteomes" id="UP000032233"/>
    </source>
</evidence>
<dbReference type="GO" id="GO:0008677">
    <property type="term" value="F:2-dehydropantoate 2-reductase activity"/>
    <property type="evidence" value="ECO:0007669"/>
    <property type="project" value="UniProtKB-EC"/>
</dbReference>
<dbReference type="GO" id="GO:0005737">
    <property type="term" value="C:cytoplasm"/>
    <property type="evidence" value="ECO:0007669"/>
    <property type="project" value="TreeGrafter"/>
</dbReference>
<dbReference type="SUPFAM" id="SSF48179">
    <property type="entry name" value="6-phosphogluconate dehydrogenase C-terminal domain-like"/>
    <property type="match status" value="1"/>
</dbReference>
<evidence type="ECO:0000256" key="4">
    <source>
        <dbReference type="ARBA" id="ARBA00019465"/>
    </source>
</evidence>
<evidence type="ECO:0000256" key="6">
    <source>
        <dbReference type="ARBA" id="ARBA00023002"/>
    </source>
</evidence>
<dbReference type="InterPro" id="IPR003710">
    <property type="entry name" value="ApbA"/>
</dbReference>
<name>A0A0D2J2D6_9BACT</name>
<dbReference type="InterPro" id="IPR013332">
    <property type="entry name" value="KPR_N"/>
</dbReference>
<evidence type="ECO:0000256" key="5">
    <source>
        <dbReference type="ARBA" id="ARBA00022857"/>
    </source>
</evidence>